<accession>A0A388LQU5</accession>
<dbReference type="EMBL" id="BFEA01000482">
    <property type="protein sequence ID" value="GBG84593.1"/>
    <property type="molecule type" value="Genomic_DNA"/>
</dbReference>
<reference evidence="1 2" key="1">
    <citation type="journal article" date="2018" name="Cell">
        <title>The Chara Genome: Secondary Complexity and Implications for Plant Terrestrialization.</title>
        <authorList>
            <person name="Nishiyama T."/>
            <person name="Sakayama H."/>
            <person name="Vries J.D."/>
            <person name="Buschmann H."/>
            <person name="Saint-Marcoux D."/>
            <person name="Ullrich K.K."/>
            <person name="Haas F.B."/>
            <person name="Vanderstraeten L."/>
            <person name="Becker D."/>
            <person name="Lang D."/>
            <person name="Vosolsobe S."/>
            <person name="Rombauts S."/>
            <person name="Wilhelmsson P.K.I."/>
            <person name="Janitza P."/>
            <person name="Kern R."/>
            <person name="Heyl A."/>
            <person name="Rumpler F."/>
            <person name="Villalobos L.I.A.C."/>
            <person name="Clay J.M."/>
            <person name="Skokan R."/>
            <person name="Toyoda A."/>
            <person name="Suzuki Y."/>
            <person name="Kagoshima H."/>
            <person name="Schijlen E."/>
            <person name="Tajeshwar N."/>
            <person name="Catarino B."/>
            <person name="Hetherington A.J."/>
            <person name="Saltykova A."/>
            <person name="Bonnot C."/>
            <person name="Breuninger H."/>
            <person name="Symeonidi A."/>
            <person name="Radhakrishnan G.V."/>
            <person name="Van Nieuwerburgh F."/>
            <person name="Deforce D."/>
            <person name="Chang C."/>
            <person name="Karol K.G."/>
            <person name="Hedrich R."/>
            <person name="Ulvskov P."/>
            <person name="Glockner G."/>
            <person name="Delwiche C.F."/>
            <person name="Petrasek J."/>
            <person name="Van de Peer Y."/>
            <person name="Friml J."/>
            <person name="Beilby M."/>
            <person name="Dolan L."/>
            <person name="Kohara Y."/>
            <person name="Sugano S."/>
            <person name="Fujiyama A."/>
            <person name="Delaux P.-M."/>
            <person name="Quint M."/>
            <person name="TheiBen G."/>
            <person name="Hagemann M."/>
            <person name="Harholt J."/>
            <person name="Dunand C."/>
            <person name="Zachgo S."/>
            <person name="Langdale J."/>
            <person name="Maumus F."/>
            <person name="Straeten D.V.D."/>
            <person name="Gould S.B."/>
            <person name="Rensing S.A."/>
        </authorList>
    </citation>
    <scope>NUCLEOTIDE SEQUENCE [LARGE SCALE GENOMIC DNA]</scope>
    <source>
        <strain evidence="1 2">S276</strain>
    </source>
</reference>
<organism evidence="1 2">
    <name type="scientific">Chara braunii</name>
    <name type="common">Braun's stonewort</name>
    <dbReference type="NCBI Taxonomy" id="69332"/>
    <lineage>
        <taxon>Eukaryota</taxon>
        <taxon>Viridiplantae</taxon>
        <taxon>Streptophyta</taxon>
        <taxon>Charophyceae</taxon>
        <taxon>Charales</taxon>
        <taxon>Characeae</taxon>
        <taxon>Chara</taxon>
    </lineage>
</organism>
<dbReference type="AlphaFoldDB" id="A0A388LQU5"/>
<protein>
    <submittedName>
        <fullName evidence="1">Uncharacterized protein</fullName>
    </submittedName>
</protein>
<comment type="caution">
    <text evidence="1">The sequence shown here is derived from an EMBL/GenBank/DDBJ whole genome shotgun (WGS) entry which is preliminary data.</text>
</comment>
<sequence>MIGFSDLAVLAGAWERNGNDFDDELGVLCEKLELRKQKYMKECRELGGRSAKVEQILLKIWGVDDSHLAGRVPVTRASNSPNSEGTPTTRCDDLAIEEEERVEMERAIAAITAIIQHSTLMTSRKGGDASERDQYTAFAPLAFACWIEHTSTRFRHAIWKMGTFNHLASISIRALQFLGNVTDEQVKQCKTQILKGKLKYCGRVNPLDPQDLKFPPMRELDPDKCGETNSGTWQKGIRQEGKADLRTLRKIWNVGRRYLKCKCKKIRSKDCGDTPLWFDHAIWYLMAHPDILFPTMSSIKAINELGNFLDKLFAQVMELRDLTDSTKAFLRKIILKKGRGRMEKYRTAHRHATAEPFEHPAVKRELQFLTGRFLICPTDKAPNTPAFICNNFIRKLAFQRLSGPEFASINAPPTSVISRIRGELFALPALPVPAVLPYLMTVPKGTFRWIMNIANTIISPAAEVKGIPVGLACSPIWCDIYFFKYEYHAMMRLVDTGNTHLFPCFGSTFRYIPDLGAINNAVVSSFLRKKGERQVDDPCWIYPEEFIKIKENTELNEEGLGRIANFLNMTMTVTSPITGSYSTTRHDKCTGLVFSPCRFMKFRSNRSVKQSLQIITAQVAQIFLLCSEPEDAANEIAKVVAAMRGNGFVVNACWKVVKKTLQNAYLYQPGRLFVHMIREAMTNLHGITG</sequence>
<name>A0A388LQU5_CHABU</name>
<dbReference type="Gramene" id="GBG84593">
    <property type="protein sequence ID" value="GBG84593"/>
    <property type="gene ID" value="CBR_g38876"/>
</dbReference>
<evidence type="ECO:0000313" key="1">
    <source>
        <dbReference type="EMBL" id="GBG84593.1"/>
    </source>
</evidence>
<dbReference type="Proteomes" id="UP000265515">
    <property type="component" value="Unassembled WGS sequence"/>
</dbReference>
<gene>
    <name evidence="1" type="ORF">CBR_g38876</name>
</gene>
<proteinExistence type="predicted"/>
<keyword evidence="2" id="KW-1185">Reference proteome</keyword>
<dbReference type="OrthoDB" id="6142688at2759"/>
<evidence type="ECO:0000313" key="2">
    <source>
        <dbReference type="Proteomes" id="UP000265515"/>
    </source>
</evidence>